<sequence length="2706" mass="310485">MQDKRLRVHINGIQWAEIALSTTQVFNNSDYCIVGNSLSINSPFSGNMRHLIYQNFGYNASFDITQRAKSMISPNDTTILAYFRFGKYFNFQEDYKYNITRNFTQQNVRIDYSNEIETVCYCTRPSPSFLRVQNSFKLKILDMSPFTAGLDPNDKVTLYVDDIAIQTLSHSVILPTRKPLKLSIMPQVNVTFSTFTQNLIFPSFQQNNMTSGKLVFEANNQMCSLKDMYNSSQFVYGNSCKTNRYATNFTNQIQSTSLTAQLKSLMQNMTIELWIKDYSQLSANSKTVMVLFENSGDSKNALAQISILSGTQDDVRQLRVTPNVQSSSTKNLQLQNVVTENQWIHIAVTSTIAQLRIIQYNHNQKQQYSNQTTLEFQQYQSNQGYLNTSLGSNINGANKFIGLIREFRLWAELLSDSSIEMLRYSNAARSFGFASSGRQILMHNFRLNDGYDYQNLYDSMQVSPSQTPLQLDEKDLALSSFNNQEDSELVVCPQEYFYDGMCCQFNNITGLVDFNFTYSQSLSRIVVQIAKHSNLTQSINSLYGDFKLISVGNNYNQSYIDNEIRKLFEINKTQGFMINTALINPLLFNITIVGRLYSAYSERIVTVQKTISLICPVFKLSLNQMEVATNDIYQLSNKINHIVQFQVTQIYNQCYNNVSRLVSSVSMSKVAWSYNLTKPTFSSAFDISTNTYTLTQKYTVADLNSARLIARITYGTGQTLDYFADLRYTSQLIVMNNNALSVMQNQLIDESLTISLKDVQVDPNPEFSLNPQFSVACPAEIFKDNLWQSQLCKMSGSNLIIDLAQYSNLNIILSKKYQFVFLIKIQGTYLQRLLTLNMTFYKDGSSRQVCPQLMYKSNYTYDKVNDFNYEIKPEPFLFCYGTFYEILSVSWTTYDQINRKTLNNILYLDPELPLSIYLRNNNTNLKALNGGSVLTFNGTFNLRQVSATSISNAQIQFTNQLVNVSYKSNNIVPVINMLSFSKQAITNRQIGFLEPNVTLDGFQSYDPDNSTAQLWFSWSCPSQISNCSSMQTGTRSSQLVIDIWTRFRAKFQYNTNYTFKLTVWSKDNTFKAAQTLDYPVMFSNPSPSDTNIVLKTTNCEALDLLSLGGDNTIFRMNNSFDRVLVFTRANYSQVQFNASVKIDNGILTQKSPCGNVNITSQLLMFYPGDDILSSNQGPVQLSYIESPFNFPRAQNITLSLNDFSNLGKAGPSRMYNASIYQVIQRQSRTFVNVQTIYFQRLRANLVIQLDFDEIEVDKFGYLIINATKTFDSETDIAAKKYNYTWTCPLINQNCSKFTSSILNISATDRSIVSANAVGSSLIYTVQATDSVLNQQSDVYSIQVQITEKSDYSECIITSINRHFDNANNNTIYIDYNSRYNTIITMYTKSFCNGGVNLREPIWENSNNQSDIFWSADSSSKYKIIIQPASLQNYTSKPLVISFVQRLTMGAETKVYQYQSFVNIVINPPKIIPKASGQFIYFDGIDENIVLDGSKSQDPWNQSFTCSWQCPLLFDQKYCSTNLCQFNISLSDIKADIGDDQFQNAIGLTQLFTLTVISVDNKRTASTPWSIYITNQQQIAFDDPQIRNCQIKTMLNNGKFVIERINSFKLDCGTSSVDLTKIWNNYDWTVDGLISDSDYQVQDNILTIYPYTAALIDSHYLNVSINVKLVNSTRRTLQMTDQQFFNQLKIFIPTRETNWNIQGTVQIICNDDQFKFYTSNFTFKFINFTYDSRLYFQLREYSKPNLDQQVLIPLKPFTAEYVNLYYKNFTLPDTEHLIIDFYDYSEVYVQSIELSQDPVILNMTQNNQSGSYLFNDFDKKIFPLIQKAWNFPTTQEGLAVLHSDYFQLSVLIEMLDNDMVFGAQTFVFSNYAQAILAYLRLNLDAQLGQFDPSVSIDSAQSYHMIQKRVLLIIYRLIGMGSKVEEKTLSSLNVLNSCVTDYDNLVSQSENPELIRTVVLYIQTALKIQLVDLSIGNKQQYFGELSQITQQVTQNDIKKSDETEEQVITVNTESNSRTIFKVQDSNLNQLQITNGLNNQEKVYLPSKDLLQQLGISQIIVNFQKELNESSLAQTSIDITAFDNGQKSIAVNMSDQQSSFDINFYLNQNVKTIINKNNNNKSSLFDFKAYCVYYMDGTGKWSNQGIKTNQLSENIIQCQSTHLSQFSVVYTRVDRTKVIIDDGNKTDNNTQQPKGIDESKYYQENEGAYIAAILITGLIPWICIAFALCHKYQPDKQVMIKNRIQHSACKIFWNCLKIYHPLFSSFFSLKNSFYAIPKIYHFLSLWIYVFAIILTTLIAVISINDPKQKNVIAVVIIAIIIEVAFSIFKPIYNYLIYQMYYKNEQEPAQKDNNNQQQLTERQKRKLQQQQNNQASPNSRNRAKNTQRQDISSRLKNRQNRYLDDKQDLEGGDTESLEDEESDQYDQSSQEAQYRNQSDLHSLNNNTVQRGFEETKLDLNRNNFADLQQYSQIGKKHLKPLDIEIDHDNNQDSPSSFSDTPRKIITPATHKGVNINLQDTANQDKSDQKLQQNEKYGPHEAINIMSMGARQLSIDNYNDFDKLDNINSHRSLPSHRAQPEVQTQRLEHQVKKDQAIEINDIEVLYENEHNFKGSRCCLLIIQIIILAFLMIVTFIVMRELTKTDLFNWIETNIAIVIILVIVIDIFRILVFSMIYSGKQPDIRKARCAALIFLGNMNYQALKSLNNELFQ</sequence>
<feature type="compositionally biased region" description="Polar residues" evidence="5">
    <location>
        <begin position="2421"/>
        <end position="2440"/>
    </location>
</feature>
<gene>
    <name evidence="7" type="primary">Contig19643.g20835</name>
    <name evidence="7" type="ORF">STYLEM_17012</name>
</gene>
<evidence type="ECO:0000256" key="4">
    <source>
        <dbReference type="ARBA" id="ARBA00023136"/>
    </source>
</evidence>
<name>A0A078B341_STYLE</name>
<comment type="subcellular location">
    <subcellularLocation>
        <location evidence="1">Membrane</location>
    </subcellularLocation>
</comment>
<reference evidence="7 8" key="1">
    <citation type="submission" date="2014-06" db="EMBL/GenBank/DDBJ databases">
        <authorList>
            <person name="Swart Estienne"/>
        </authorList>
    </citation>
    <scope>NUCLEOTIDE SEQUENCE [LARGE SCALE GENOMIC DNA]</scope>
    <source>
        <strain evidence="7 8">130c</strain>
    </source>
</reference>
<keyword evidence="2 6" id="KW-0812">Transmembrane</keyword>
<feature type="transmembrane region" description="Helical" evidence="6">
    <location>
        <begin position="2205"/>
        <end position="2226"/>
    </location>
</feature>
<dbReference type="EMBL" id="CCKQ01016032">
    <property type="protein sequence ID" value="CDW87898.1"/>
    <property type="molecule type" value="Genomic_DNA"/>
</dbReference>
<dbReference type="InParanoid" id="A0A078B341"/>
<feature type="compositionally biased region" description="Acidic residues" evidence="5">
    <location>
        <begin position="2406"/>
        <end position="2420"/>
    </location>
</feature>
<evidence type="ECO:0000256" key="6">
    <source>
        <dbReference type="SAM" id="Phobius"/>
    </source>
</evidence>
<feature type="transmembrane region" description="Helical" evidence="6">
    <location>
        <begin position="2649"/>
        <end position="2672"/>
    </location>
</feature>
<feature type="transmembrane region" description="Helical" evidence="6">
    <location>
        <begin position="2276"/>
        <end position="2301"/>
    </location>
</feature>
<proteinExistence type="predicted"/>
<feature type="compositionally biased region" description="Polar residues" evidence="5">
    <location>
        <begin position="2371"/>
        <end position="2390"/>
    </location>
</feature>
<dbReference type="SUPFAM" id="SSF49899">
    <property type="entry name" value="Concanavalin A-like lectins/glucanases"/>
    <property type="match status" value="1"/>
</dbReference>
<evidence type="ECO:0000256" key="3">
    <source>
        <dbReference type="ARBA" id="ARBA00022989"/>
    </source>
</evidence>
<dbReference type="Gene3D" id="2.60.220.50">
    <property type="match status" value="1"/>
</dbReference>
<dbReference type="Proteomes" id="UP000039865">
    <property type="component" value="Unassembled WGS sequence"/>
</dbReference>
<organism evidence="7 8">
    <name type="scientific">Stylonychia lemnae</name>
    <name type="common">Ciliate</name>
    <dbReference type="NCBI Taxonomy" id="5949"/>
    <lineage>
        <taxon>Eukaryota</taxon>
        <taxon>Sar</taxon>
        <taxon>Alveolata</taxon>
        <taxon>Ciliophora</taxon>
        <taxon>Intramacronucleata</taxon>
        <taxon>Spirotrichea</taxon>
        <taxon>Stichotrichia</taxon>
        <taxon>Sporadotrichida</taxon>
        <taxon>Oxytrichidae</taxon>
        <taxon>Stylonychinae</taxon>
        <taxon>Stylonychia</taxon>
    </lineage>
</organism>
<keyword evidence="4 6" id="KW-0472">Membrane</keyword>
<dbReference type="InterPro" id="IPR000203">
    <property type="entry name" value="GPS"/>
</dbReference>
<evidence type="ECO:0000256" key="5">
    <source>
        <dbReference type="SAM" id="MobiDB-lite"/>
    </source>
</evidence>
<dbReference type="SMART" id="SM00303">
    <property type="entry name" value="GPS"/>
    <property type="match status" value="1"/>
</dbReference>
<feature type="region of interest" description="Disordered" evidence="5">
    <location>
        <begin position="2344"/>
        <end position="2440"/>
    </location>
</feature>
<accession>A0A078B341</accession>
<feature type="transmembrane region" description="Helical" evidence="6">
    <location>
        <begin position="2612"/>
        <end position="2633"/>
    </location>
</feature>
<dbReference type="InterPro" id="IPR046338">
    <property type="entry name" value="GAIN_dom_sf"/>
</dbReference>
<dbReference type="Gene3D" id="2.60.120.200">
    <property type="match status" value="1"/>
</dbReference>
<dbReference type="Pfam" id="PF13385">
    <property type="entry name" value="Laminin_G_3"/>
    <property type="match status" value="1"/>
</dbReference>
<evidence type="ECO:0000256" key="1">
    <source>
        <dbReference type="ARBA" id="ARBA00004370"/>
    </source>
</evidence>
<keyword evidence="3 6" id="KW-1133">Transmembrane helix</keyword>
<evidence type="ECO:0000256" key="2">
    <source>
        <dbReference type="ARBA" id="ARBA00022692"/>
    </source>
</evidence>
<feature type="transmembrane region" description="Helical" evidence="6">
    <location>
        <begin position="2307"/>
        <end position="2329"/>
    </location>
</feature>
<evidence type="ECO:0000313" key="8">
    <source>
        <dbReference type="Proteomes" id="UP000039865"/>
    </source>
</evidence>
<dbReference type="GO" id="GO:0016020">
    <property type="term" value="C:membrane"/>
    <property type="evidence" value="ECO:0007669"/>
    <property type="project" value="UniProtKB-SubCell"/>
</dbReference>
<protein>
    <submittedName>
        <fullName evidence="7">Uncharacterized protein</fullName>
    </submittedName>
</protein>
<keyword evidence="8" id="KW-1185">Reference proteome</keyword>
<dbReference type="InterPro" id="IPR013320">
    <property type="entry name" value="ConA-like_dom_sf"/>
</dbReference>
<dbReference type="Pfam" id="PF01825">
    <property type="entry name" value="GPS"/>
    <property type="match status" value="1"/>
</dbReference>
<evidence type="ECO:0000313" key="7">
    <source>
        <dbReference type="EMBL" id="CDW87898.1"/>
    </source>
</evidence>